<sequence>KAKDDMHIISQETIKPSSLTPSHLKTHVLTLVDNYTPAIPVPFVFFYKNYNDGDINILKKFLSPSMSHIDCNYEGVEFLEASHDSWLEDFILNDESLHELVPNVGENFSNLAGVQLNHFKGGGVAVGISISHKAADGFAIATFINQWGKVTRGESPFKPNFITSSISHINNVKPPKVVSNCPRAHIKLSYELHGHKCNKPSSYPSRVNMRNKVIKNNPEKAVGNIVVGAGERVIDLREIALNEIVAKLRKMKIGTEGIRDVQEIGENIAKLFGGDHGGLELFWTSSFCWFPLYEVDFGWGMPVRVKYLMPKVDNKNLVLMDTPQCV</sequence>
<reference evidence="4" key="1">
    <citation type="submission" date="2022-06" db="EMBL/GenBank/DDBJ databases">
        <title>Uncovering the hologenomic basis of an extraordinary plant invasion.</title>
        <authorList>
            <person name="Bieker V.C."/>
            <person name="Martin M.D."/>
            <person name="Gilbert T."/>
            <person name="Hodgins K."/>
            <person name="Battlay P."/>
            <person name="Petersen B."/>
            <person name="Wilson J."/>
        </authorList>
    </citation>
    <scope>NUCLEOTIDE SEQUENCE</scope>
    <source>
        <strain evidence="4">AA19_3_7</strain>
        <tissue evidence="4">Leaf</tissue>
    </source>
</reference>
<keyword evidence="2" id="KW-0808">Transferase</keyword>
<evidence type="ECO:0000313" key="4">
    <source>
        <dbReference type="EMBL" id="KAI7746089.1"/>
    </source>
</evidence>
<dbReference type="Proteomes" id="UP001206925">
    <property type="component" value="Unassembled WGS sequence"/>
</dbReference>
<dbReference type="AlphaFoldDB" id="A0AAD5CSK7"/>
<keyword evidence="5" id="KW-1185">Reference proteome</keyword>
<organism evidence="4 5">
    <name type="scientific">Ambrosia artemisiifolia</name>
    <name type="common">Common ragweed</name>
    <dbReference type="NCBI Taxonomy" id="4212"/>
    <lineage>
        <taxon>Eukaryota</taxon>
        <taxon>Viridiplantae</taxon>
        <taxon>Streptophyta</taxon>
        <taxon>Embryophyta</taxon>
        <taxon>Tracheophyta</taxon>
        <taxon>Spermatophyta</taxon>
        <taxon>Magnoliopsida</taxon>
        <taxon>eudicotyledons</taxon>
        <taxon>Gunneridae</taxon>
        <taxon>Pentapetalae</taxon>
        <taxon>asterids</taxon>
        <taxon>campanulids</taxon>
        <taxon>Asterales</taxon>
        <taxon>Asteraceae</taxon>
        <taxon>Asteroideae</taxon>
        <taxon>Heliantheae alliance</taxon>
        <taxon>Heliantheae</taxon>
        <taxon>Ambrosia</taxon>
    </lineage>
</organism>
<evidence type="ECO:0000256" key="2">
    <source>
        <dbReference type="ARBA" id="ARBA00022679"/>
    </source>
</evidence>
<keyword evidence="3" id="KW-0012">Acyltransferase</keyword>
<comment type="caution">
    <text evidence="4">The sequence shown here is derived from an EMBL/GenBank/DDBJ whole genome shotgun (WGS) entry which is preliminary data.</text>
</comment>
<dbReference type="EMBL" id="JAMZMK010007046">
    <property type="protein sequence ID" value="KAI7746089.1"/>
    <property type="molecule type" value="Genomic_DNA"/>
</dbReference>
<dbReference type="PANTHER" id="PTHR31623">
    <property type="entry name" value="F21J9.9"/>
    <property type="match status" value="1"/>
</dbReference>
<dbReference type="InterPro" id="IPR023213">
    <property type="entry name" value="CAT-like_dom_sf"/>
</dbReference>
<evidence type="ECO:0000313" key="5">
    <source>
        <dbReference type="Proteomes" id="UP001206925"/>
    </source>
</evidence>
<name>A0AAD5CSK7_AMBAR</name>
<feature type="non-terminal residue" evidence="4">
    <location>
        <position position="1"/>
    </location>
</feature>
<evidence type="ECO:0000256" key="3">
    <source>
        <dbReference type="ARBA" id="ARBA00023315"/>
    </source>
</evidence>
<dbReference type="Gene3D" id="3.30.559.10">
    <property type="entry name" value="Chloramphenicol acetyltransferase-like domain"/>
    <property type="match status" value="2"/>
</dbReference>
<accession>A0AAD5CSK7</accession>
<protein>
    <submittedName>
        <fullName evidence="4">Uncharacterized protein</fullName>
    </submittedName>
</protein>
<evidence type="ECO:0000256" key="1">
    <source>
        <dbReference type="ARBA" id="ARBA00009861"/>
    </source>
</evidence>
<gene>
    <name evidence="4" type="ORF">M8C21_024654</name>
</gene>
<comment type="similarity">
    <text evidence="1">Belongs to the plant acyltransferase family.</text>
</comment>
<dbReference type="Pfam" id="PF02458">
    <property type="entry name" value="Transferase"/>
    <property type="match status" value="2"/>
</dbReference>
<proteinExistence type="inferred from homology"/>
<dbReference type="GO" id="GO:0016746">
    <property type="term" value="F:acyltransferase activity"/>
    <property type="evidence" value="ECO:0007669"/>
    <property type="project" value="UniProtKB-KW"/>
</dbReference>
<dbReference type="PANTHER" id="PTHR31623:SF92">
    <property type="entry name" value="VINORINE SYNTHASE"/>
    <property type="match status" value="1"/>
</dbReference>